<keyword evidence="2" id="KW-1185">Reference proteome</keyword>
<comment type="caution">
    <text evidence="1">The sequence shown here is derived from an EMBL/GenBank/DDBJ whole genome shotgun (WGS) entry which is preliminary data.</text>
</comment>
<reference evidence="1 2" key="1">
    <citation type="submission" date="2018-11" db="EMBL/GenBank/DDBJ databases">
        <title>Genome assembly of Steccherinum ochraceum LE-BIN_3174, the white-rot fungus of the Steccherinaceae family (The Residual Polyporoid clade, Polyporales, Basidiomycota).</title>
        <authorList>
            <person name="Fedorova T.V."/>
            <person name="Glazunova O.A."/>
            <person name="Landesman E.O."/>
            <person name="Moiseenko K.V."/>
            <person name="Psurtseva N.V."/>
            <person name="Savinova O.S."/>
            <person name="Shakhova N.V."/>
            <person name="Tyazhelova T.V."/>
            <person name="Vasina D.V."/>
        </authorList>
    </citation>
    <scope>NUCLEOTIDE SEQUENCE [LARGE SCALE GENOMIC DNA]</scope>
    <source>
        <strain evidence="1 2">LE-BIN_3174</strain>
    </source>
</reference>
<dbReference type="EMBL" id="RWJN01000061">
    <property type="protein sequence ID" value="TCD68649.1"/>
    <property type="molecule type" value="Genomic_DNA"/>
</dbReference>
<sequence>MSSPNREDHTAFASAPPLYATRAIRGVYTFVKPAADPSVPPLRVQCIVPRRAPVHVIFNYHSTCVMNVISYEKAYSLYPRASIHGHRSLVTCAYPSRGQPAALEKYADRGFSIETTIGVDDPDFPVGKRYFGDGHCWSLSLDMSGVEVNWAVNDVSSPLTQDPVAATSWSLKINSDPESYPVELVTKTGQHPDHLVFYYTAYSWKPLYFARQMVEKETGLNLLLRSKVPAASRRYYDQKFTEYVQLYYRLHDMGCKIKKPSWQGGSSDNWFSDFLSPLGHVSQSSLQ</sequence>
<gene>
    <name evidence="1" type="ORF">EIP91_010304</name>
</gene>
<proteinExistence type="predicted"/>
<dbReference type="OrthoDB" id="2803201at2759"/>
<dbReference type="STRING" id="92696.A0A4R0RSZ5"/>
<accession>A0A4R0RSZ5</accession>
<dbReference type="AlphaFoldDB" id="A0A4R0RSZ5"/>
<evidence type="ECO:0000313" key="1">
    <source>
        <dbReference type="EMBL" id="TCD68649.1"/>
    </source>
</evidence>
<protein>
    <submittedName>
        <fullName evidence="1">Uncharacterized protein</fullName>
    </submittedName>
</protein>
<dbReference type="Proteomes" id="UP000292702">
    <property type="component" value="Unassembled WGS sequence"/>
</dbReference>
<organism evidence="1 2">
    <name type="scientific">Steccherinum ochraceum</name>
    <dbReference type="NCBI Taxonomy" id="92696"/>
    <lineage>
        <taxon>Eukaryota</taxon>
        <taxon>Fungi</taxon>
        <taxon>Dikarya</taxon>
        <taxon>Basidiomycota</taxon>
        <taxon>Agaricomycotina</taxon>
        <taxon>Agaricomycetes</taxon>
        <taxon>Polyporales</taxon>
        <taxon>Steccherinaceae</taxon>
        <taxon>Steccherinum</taxon>
    </lineage>
</organism>
<name>A0A4R0RSZ5_9APHY</name>
<evidence type="ECO:0000313" key="2">
    <source>
        <dbReference type="Proteomes" id="UP000292702"/>
    </source>
</evidence>